<proteinExistence type="predicted"/>
<keyword evidence="1" id="KW-0732">Signal</keyword>
<reference evidence="2 3" key="1">
    <citation type="submission" date="2015-09" db="EMBL/GenBank/DDBJ databases">
        <title>Genome sequence of Oxobacter pfennigii DSM 3222.</title>
        <authorList>
            <person name="Poehlein A."/>
            <person name="Bengelsdorf F.R."/>
            <person name="Schiel-Bengelsdorf B."/>
            <person name="Duerre P."/>
            <person name="Daniel R."/>
        </authorList>
    </citation>
    <scope>NUCLEOTIDE SEQUENCE [LARGE SCALE GENOMIC DNA]</scope>
    <source>
        <strain evidence="2 3">DSM 3222</strain>
    </source>
</reference>
<gene>
    <name evidence="2" type="primary">lytC_18</name>
    <name evidence="2" type="ORF">OXPF_31160</name>
</gene>
<evidence type="ECO:0000256" key="1">
    <source>
        <dbReference type="SAM" id="SignalP"/>
    </source>
</evidence>
<dbReference type="STRING" id="36849.OXPF_31160"/>
<dbReference type="Proteomes" id="UP000050326">
    <property type="component" value="Unassembled WGS sequence"/>
</dbReference>
<dbReference type="InterPro" id="IPR007253">
    <property type="entry name" value="Cell_wall-bd_2"/>
</dbReference>
<dbReference type="EC" id="3.5.1.28" evidence="2"/>
<accession>A0A0P8WMC9</accession>
<keyword evidence="2" id="KW-0378">Hydrolase</keyword>
<dbReference type="AlphaFoldDB" id="A0A0P8WMC9"/>
<evidence type="ECO:0000313" key="3">
    <source>
        <dbReference type="Proteomes" id="UP000050326"/>
    </source>
</evidence>
<name>A0A0P8WMC9_9CLOT</name>
<feature type="chain" id="PRO_5006153404" evidence="1">
    <location>
        <begin position="31"/>
        <end position="1056"/>
    </location>
</feature>
<keyword evidence="3" id="KW-1185">Reference proteome</keyword>
<dbReference type="PATRIC" id="fig|36849.3.peg.3302"/>
<dbReference type="EMBL" id="LKET01000039">
    <property type="protein sequence ID" value="KPU43674.1"/>
    <property type="molecule type" value="Genomic_DNA"/>
</dbReference>
<comment type="caution">
    <text evidence="2">The sequence shown here is derived from an EMBL/GenBank/DDBJ whole genome shotgun (WGS) entry which is preliminary data.</text>
</comment>
<dbReference type="Pfam" id="PF04122">
    <property type="entry name" value="CW_binding_2"/>
    <property type="match status" value="3"/>
</dbReference>
<feature type="signal peptide" evidence="1">
    <location>
        <begin position="1"/>
        <end position="30"/>
    </location>
</feature>
<dbReference type="PANTHER" id="PTHR30032:SF8">
    <property type="entry name" value="GERMINATION-SPECIFIC N-ACETYLMURAMOYL-L-ALANINE AMIDASE"/>
    <property type="match status" value="1"/>
</dbReference>
<dbReference type="RefSeq" id="WP_054876100.1">
    <property type="nucleotide sequence ID" value="NZ_LKET01000039.1"/>
</dbReference>
<evidence type="ECO:0000313" key="2">
    <source>
        <dbReference type="EMBL" id="KPU43674.1"/>
    </source>
</evidence>
<dbReference type="OrthoDB" id="1706086at2"/>
<organism evidence="2 3">
    <name type="scientific">Oxobacter pfennigii</name>
    <dbReference type="NCBI Taxonomy" id="36849"/>
    <lineage>
        <taxon>Bacteria</taxon>
        <taxon>Bacillati</taxon>
        <taxon>Bacillota</taxon>
        <taxon>Clostridia</taxon>
        <taxon>Eubacteriales</taxon>
        <taxon>Clostridiaceae</taxon>
        <taxon>Oxobacter</taxon>
    </lineage>
</organism>
<dbReference type="Gene3D" id="3.40.50.12090">
    <property type="match status" value="2"/>
</dbReference>
<sequence>MSKISKKFLAGFLVAAMMMTQLLFTSVASAAVTSARLAGQDRYETALRISQNGWGAGSTQYAVIAYGEDFPDALSAAPLAKKYNAPILLTAKDSLSAGVLDELNRIGATNVFIVGGEGVVSKNIADALTAAGKTVTRLAGDDRYETSLKVAEQIGATDTVVVAYGENYPDALSIAPIAAAKGWPILLTETNSMDDAVRSFIGSKKAYVVGGSGVVSDTILNSLTGAERLAGIDRYETNVAVMNKFAAELNFEKVFLATGEDFADALAGAALAAKTLSPVVLVGATMPAATQAFINSKVTATTTAVALGGSAVVSDEALAAVGSDLSGVLQITGVTTLTQDGRGIRVSFNKPVSSLSTADVTVVDKDSLDMVGVESVALSSNKMAADIWFLEDNGGYIQQGKTYQISVAVDGSTLAFDYQRPYYTNLRVVEVNADDREITLEDGSVLTVPETVEVDFQEILGRSAKVWSDNDKNVTRLELDSETVKYDAIELDKANKEVDLVDEDKSYDLADDVILYANDDDSSTTLAAMGTEYDYAKVVLDKNGDVIFISAYELEENMVVKSVDENEVIGYNDELDVEDFIIVKDGKQITAADIEEGDILFYNTSARNNDGFAEVFNKTVTGEIGDITNDTFIVDDEEFEFTGVKYLDGNTLKNFDSDIAEEMQESGEDVVVYVDRNGDAVFVSGDRGDVAKTTVVGYLYENVVAYKDARSGELYLPVDMINESGEKVSYDVKFSSLTAGTETNINPATVTDGATVITKDQLIKVKLNSDGDIAELYVNGASDFAKADITSTVKTTAKYVAGYKLSSSTVVFLTEEYNVSSDEDDITVVKWGDELNFTEITASTESKSYVYHDADYNADYIIANDTNTEDDATVTSTVITEITKLTTDNVYRIKAMINGESKTIYTKDESSVFNYFRDNVVTNAQAAITANGYYAAKLLIDDNTGRVVNKAGDAITVMDLVEAEGVVISRSTSSKEITITVDAAIADDPNTEEIDETEAATVGTYKLADSYQVFDASNKTNVKSYTLQSVKAGDKVVLVRDNENFIKFAIVVEKAN</sequence>
<dbReference type="InterPro" id="IPR051922">
    <property type="entry name" value="Bact_Sporulation_Assoc"/>
</dbReference>
<dbReference type="PANTHER" id="PTHR30032">
    <property type="entry name" value="N-ACETYLMURAMOYL-L-ALANINE AMIDASE-RELATED"/>
    <property type="match status" value="1"/>
</dbReference>
<dbReference type="GO" id="GO:0008745">
    <property type="term" value="F:N-acetylmuramoyl-L-alanine amidase activity"/>
    <property type="evidence" value="ECO:0007669"/>
    <property type="project" value="UniProtKB-EC"/>
</dbReference>
<protein>
    <submittedName>
        <fullName evidence="2">N-acetylmuramoyl-L-alanine amidase LytC</fullName>
        <ecNumber evidence="2">3.5.1.28</ecNumber>
    </submittedName>
</protein>